<dbReference type="InterPro" id="IPR013693">
    <property type="entry name" value="SpoIID/LytB_N"/>
</dbReference>
<dbReference type="PANTHER" id="PTHR30032:SF4">
    <property type="entry name" value="AMIDASE ENHANCER"/>
    <property type="match status" value="1"/>
</dbReference>
<dbReference type="InterPro" id="IPR051922">
    <property type="entry name" value="Bact_Sporulation_Assoc"/>
</dbReference>
<keyword evidence="1" id="KW-0812">Transmembrane</keyword>
<dbReference type="Proteomes" id="UP000322524">
    <property type="component" value="Unassembled WGS sequence"/>
</dbReference>
<evidence type="ECO:0000256" key="1">
    <source>
        <dbReference type="SAM" id="Phobius"/>
    </source>
</evidence>
<proteinExistence type="predicted"/>
<organism evidence="3 4">
    <name type="scientific">Sutcliffiella horikoshii</name>
    <dbReference type="NCBI Taxonomy" id="79883"/>
    <lineage>
        <taxon>Bacteria</taxon>
        <taxon>Bacillati</taxon>
        <taxon>Bacillota</taxon>
        <taxon>Bacilli</taxon>
        <taxon>Bacillales</taxon>
        <taxon>Bacillaceae</taxon>
        <taxon>Sutcliffiella</taxon>
    </lineage>
</organism>
<dbReference type="OrthoDB" id="9794671at2"/>
<dbReference type="NCBIfam" id="TIGR02669">
    <property type="entry name" value="SpoIID_LytB"/>
    <property type="match status" value="1"/>
</dbReference>
<dbReference type="GO" id="GO:0030288">
    <property type="term" value="C:outer membrane-bounded periplasmic space"/>
    <property type="evidence" value="ECO:0007669"/>
    <property type="project" value="TreeGrafter"/>
</dbReference>
<dbReference type="NCBIfam" id="TIGR02870">
    <property type="entry name" value="spore_II_D"/>
    <property type="match status" value="1"/>
</dbReference>
<keyword evidence="1" id="KW-0472">Membrane</keyword>
<comment type="caution">
    <text evidence="3">The sequence shown here is derived from an EMBL/GenBank/DDBJ whole genome shotgun (WGS) entry which is preliminary data.</text>
</comment>
<keyword evidence="1" id="KW-1133">Transmembrane helix</keyword>
<accession>A0A5D4T1V7</accession>
<dbReference type="STRING" id="79883.GCA_001636495_00864"/>
<dbReference type="AlphaFoldDB" id="A0A5D4T1V7"/>
<name>A0A5D4T1V7_9BACI</name>
<feature type="transmembrane region" description="Helical" evidence="1">
    <location>
        <begin position="7"/>
        <end position="30"/>
    </location>
</feature>
<dbReference type="InterPro" id="IPR013486">
    <property type="entry name" value="SpoIID/LytB"/>
</dbReference>
<dbReference type="InterPro" id="IPR014225">
    <property type="entry name" value="Spore_II_D_firmicutes"/>
</dbReference>
<sequence>MRNLKPIIVLTSILFVMVLMVPTLLVMPFVDKESGQLAEELQPNQQIQNQVDSIDSPIDVAVYRHKLEMIEKIPLEDYIVGVVASEMPADFELEALKAQALAARTYILRQLMAEEKLGTPEGADVTDTEQHQVYKSPEELKAAWAAEDFNWKMEKIKQAVAETAGSVLTYNNAPIDASYFSTSNGYTENSEEYWPNEIPYLRSVESPWDVDSEKYLSQVSLPVQEFQSKLGVSLGSDGAVGKIISRTTGNRVETVDINGKTLSGREVRDILKLRSSDFTWERKGDNIVITTKGFGHGVGMSQYGANGMALEGKNHTQIISHYYKDVQIASAEQYLNKVTAKR</sequence>
<protein>
    <submittedName>
        <fullName evidence="3">Stage II sporulation protein D</fullName>
    </submittedName>
</protein>
<reference evidence="3 4" key="1">
    <citation type="submission" date="2019-08" db="EMBL/GenBank/DDBJ databases">
        <title>Bacillus genomes from the desert of Cuatro Cienegas, Coahuila.</title>
        <authorList>
            <person name="Olmedo-Alvarez G."/>
        </authorList>
    </citation>
    <scope>NUCLEOTIDE SEQUENCE [LARGE SCALE GENOMIC DNA]</scope>
    <source>
        <strain evidence="3 4">CH28_1T</strain>
    </source>
</reference>
<gene>
    <name evidence="3" type="primary">spoIID</name>
    <name evidence="3" type="ORF">FZC76_05390</name>
</gene>
<dbReference type="Pfam" id="PF08486">
    <property type="entry name" value="SpoIID"/>
    <property type="match status" value="1"/>
</dbReference>
<evidence type="ECO:0000259" key="2">
    <source>
        <dbReference type="Pfam" id="PF08486"/>
    </source>
</evidence>
<evidence type="ECO:0000313" key="4">
    <source>
        <dbReference type="Proteomes" id="UP000322524"/>
    </source>
</evidence>
<dbReference type="EMBL" id="VTEV01000002">
    <property type="protein sequence ID" value="TYS69670.1"/>
    <property type="molecule type" value="Genomic_DNA"/>
</dbReference>
<evidence type="ECO:0000313" key="3">
    <source>
        <dbReference type="EMBL" id="TYS69670.1"/>
    </source>
</evidence>
<dbReference type="GO" id="GO:0030435">
    <property type="term" value="P:sporulation resulting in formation of a cellular spore"/>
    <property type="evidence" value="ECO:0007669"/>
    <property type="project" value="InterPro"/>
</dbReference>
<dbReference type="RefSeq" id="WP_148987233.1">
    <property type="nucleotide sequence ID" value="NZ_VTEV01000002.1"/>
</dbReference>
<feature type="domain" description="Sporulation stage II protein D amidase enhancer LytB N-terminal" evidence="2">
    <location>
        <begin position="63"/>
        <end position="170"/>
    </location>
</feature>
<dbReference type="PANTHER" id="PTHR30032">
    <property type="entry name" value="N-ACETYLMURAMOYL-L-ALANINE AMIDASE-RELATED"/>
    <property type="match status" value="1"/>
</dbReference>